<dbReference type="Gene3D" id="1.10.10.10">
    <property type="entry name" value="Winged helix-like DNA-binding domain superfamily/Winged helix DNA-binding domain"/>
    <property type="match status" value="1"/>
</dbReference>
<feature type="domain" description="HTH marR-type" evidence="1">
    <location>
        <begin position="24"/>
        <end position="165"/>
    </location>
</feature>
<organism evidence="2 3">
    <name type="scientific">Bradyrhizobium hipponense</name>
    <dbReference type="NCBI Taxonomy" id="2605638"/>
    <lineage>
        <taxon>Bacteria</taxon>
        <taxon>Pseudomonadati</taxon>
        <taxon>Pseudomonadota</taxon>
        <taxon>Alphaproteobacteria</taxon>
        <taxon>Hyphomicrobiales</taxon>
        <taxon>Nitrobacteraceae</taxon>
        <taxon>Bradyrhizobium</taxon>
    </lineage>
</organism>
<evidence type="ECO:0000313" key="2">
    <source>
        <dbReference type="EMBL" id="TYO66176.1"/>
    </source>
</evidence>
<gene>
    <name evidence="2" type="ORF">FXV83_12755</name>
</gene>
<dbReference type="InterPro" id="IPR036388">
    <property type="entry name" value="WH-like_DNA-bd_sf"/>
</dbReference>
<dbReference type="SUPFAM" id="SSF46785">
    <property type="entry name" value="Winged helix' DNA-binding domain"/>
    <property type="match status" value="1"/>
</dbReference>
<sequence length="187" mass="20186">MGTTTRKSSGRPDVSEALTGLQQVACTNTALRRASRRLGQLYDEALAPTGLRGTQVSLLTQIDAMTLPTNRGNAAGPTLQELASQLSLRVSGITHALSPLVRDGLVELMQDALDARVKHALLTSKGRARLAKAIEHWAIANRHVEKIMGSAKTAKLRELADQISTETFDLSAELRIPSRKRKTKAAV</sequence>
<dbReference type="GO" id="GO:0006950">
    <property type="term" value="P:response to stress"/>
    <property type="evidence" value="ECO:0007669"/>
    <property type="project" value="TreeGrafter"/>
</dbReference>
<dbReference type="SMART" id="SM00347">
    <property type="entry name" value="HTH_MARR"/>
    <property type="match status" value="1"/>
</dbReference>
<dbReference type="PANTHER" id="PTHR33164">
    <property type="entry name" value="TRANSCRIPTIONAL REGULATOR, MARR FAMILY"/>
    <property type="match status" value="1"/>
</dbReference>
<evidence type="ECO:0000313" key="3">
    <source>
        <dbReference type="Proteomes" id="UP000324797"/>
    </source>
</evidence>
<dbReference type="EMBL" id="VSTH01000041">
    <property type="protein sequence ID" value="TYO66176.1"/>
    <property type="molecule type" value="Genomic_DNA"/>
</dbReference>
<dbReference type="InterPro" id="IPR039422">
    <property type="entry name" value="MarR/SlyA-like"/>
</dbReference>
<reference evidence="2 3" key="1">
    <citation type="submission" date="2019-08" db="EMBL/GenBank/DDBJ databases">
        <title>Bradyrhizobium hipponensis sp. nov., a rhizobium isolated from a Lupinus angustifolius root nodule in Tunisia.</title>
        <authorList>
            <person name="Off K."/>
            <person name="Rejili M."/>
            <person name="Mars M."/>
            <person name="Brachmann A."/>
            <person name="Marin M."/>
        </authorList>
    </citation>
    <scope>NUCLEOTIDE SEQUENCE [LARGE SCALE GENOMIC DNA]</scope>
    <source>
        <strain evidence="3">aSej3</strain>
    </source>
</reference>
<name>A0A5S4YP43_9BRAD</name>
<dbReference type="Proteomes" id="UP000324797">
    <property type="component" value="Unassembled WGS sequence"/>
</dbReference>
<evidence type="ECO:0000259" key="1">
    <source>
        <dbReference type="PROSITE" id="PS50995"/>
    </source>
</evidence>
<dbReference type="InterPro" id="IPR000835">
    <property type="entry name" value="HTH_MarR-typ"/>
</dbReference>
<comment type="caution">
    <text evidence="2">The sequence shown here is derived from an EMBL/GenBank/DDBJ whole genome shotgun (WGS) entry which is preliminary data.</text>
</comment>
<dbReference type="AlphaFoldDB" id="A0A5S4YP43"/>
<dbReference type="PANTHER" id="PTHR33164:SF105">
    <property type="entry name" value="TRANSCRIPTIONAL REPRESSOR PROTEIN-RELATED"/>
    <property type="match status" value="1"/>
</dbReference>
<proteinExistence type="predicted"/>
<accession>A0A5S4YP43</accession>
<dbReference type="InterPro" id="IPR036390">
    <property type="entry name" value="WH_DNA-bd_sf"/>
</dbReference>
<protein>
    <submittedName>
        <fullName evidence="2">MarR family transcriptional regulator</fullName>
    </submittedName>
</protein>
<dbReference type="GO" id="GO:0003700">
    <property type="term" value="F:DNA-binding transcription factor activity"/>
    <property type="evidence" value="ECO:0007669"/>
    <property type="project" value="InterPro"/>
</dbReference>
<dbReference type="PROSITE" id="PS50995">
    <property type="entry name" value="HTH_MARR_2"/>
    <property type="match status" value="1"/>
</dbReference>
<keyword evidence="3" id="KW-1185">Reference proteome</keyword>